<feature type="compositionally biased region" description="Polar residues" evidence="1">
    <location>
        <begin position="153"/>
        <end position="163"/>
    </location>
</feature>
<evidence type="ECO:0000256" key="1">
    <source>
        <dbReference type="SAM" id="MobiDB-lite"/>
    </source>
</evidence>
<evidence type="ECO:0000313" key="3">
    <source>
        <dbReference type="Proteomes" id="UP000765509"/>
    </source>
</evidence>
<sequence>MIVADWVLKGINEYFAFNFDLYSFYPENHACTTLTSCKAEKSQARAQPILTPTTRAPWDGGPAVTQLSTHLYRVPNLEGEAPSKKEGRGPQRSSSSSGVVGSFPGILRTIFKGTGEDGEEEEGNSVEEKESDGTEGVPAPVGASQGNGGPNLAQYNKPGSHQSEPSLLAIMQQMTQSMVNLQADSSSQASRPLAFKTQHIKAPECFYWTQIFKVRSFI</sequence>
<feature type="compositionally biased region" description="Acidic residues" evidence="1">
    <location>
        <begin position="116"/>
        <end position="125"/>
    </location>
</feature>
<evidence type="ECO:0000313" key="2">
    <source>
        <dbReference type="EMBL" id="MBW0504805.1"/>
    </source>
</evidence>
<proteinExistence type="predicted"/>
<reference evidence="2" key="1">
    <citation type="submission" date="2021-03" db="EMBL/GenBank/DDBJ databases">
        <title>Draft genome sequence of rust myrtle Austropuccinia psidii MF-1, a brazilian biotype.</title>
        <authorList>
            <person name="Quecine M.C."/>
            <person name="Pachon D.M.R."/>
            <person name="Bonatelli M.L."/>
            <person name="Correr F.H."/>
            <person name="Franceschini L.M."/>
            <person name="Leite T.F."/>
            <person name="Margarido G.R.A."/>
            <person name="Almeida C.A."/>
            <person name="Ferrarezi J.A."/>
            <person name="Labate C.A."/>
        </authorList>
    </citation>
    <scope>NUCLEOTIDE SEQUENCE</scope>
    <source>
        <strain evidence="2">MF-1</strain>
    </source>
</reference>
<gene>
    <name evidence="2" type="ORF">O181_044520</name>
</gene>
<dbReference type="Proteomes" id="UP000765509">
    <property type="component" value="Unassembled WGS sequence"/>
</dbReference>
<protein>
    <submittedName>
        <fullName evidence="2">Uncharacterized protein</fullName>
    </submittedName>
</protein>
<organism evidence="2 3">
    <name type="scientific">Austropuccinia psidii MF-1</name>
    <dbReference type="NCBI Taxonomy" id="1389203"/>
    <lineage>
        <taxon>Eukaryota</taxon>
        <taxon>Fungi</taxon>
        <taxon>Dikarya</taxon>
        <taxon>Basidiomycota</taxon>
        <taxon>Pucciniomycotina</taxon>
        <taxon>Pucciniomycetes</taxon>
        <taxon>Pucciniales</taxon>
        <taxon>Sphaerophragmiaceae</taxon>
        <taxon>Austropuccinia</taxon>
    </lineage>
</organism>
<keyword evidence="3" id="KW-1185">Reference proteome</keyword>
<feature type="region of interest" description="Disordered" evidence="1">
    <location>
        <begin position="78"/>
        <end position="163"/>
    </location>
</feature>
<name>A0A9Q3HK85_9BASI</name>
<feature type="compositionally biased region" description="Low complexity" evidence="1">
    <location>
        <begin position="93"/>
        <end position="102"/>
    </location>
</feature>
<comment type="caution">
    <text evidence="2">The sequence shown here is derived from an EMBL/GenBank/DDBJ whole genome shotgun (WGS) entry which is preliminary data.</text>
</comment>
<accession>A0A9Q3HK85</accession>
<dbReference type="EMBL" id="AVOT02018143">
    <property type="protein sequence ID" value="MBW0504805.1"/>
    <property type="molecule type" value="Genomic_DNA"/>
</dbReference>
<dbReference type="AlphaFoldDB" id="A0A9Q3HK85"/>